<gene>
    <name evidence="2" type="ORF">HMPREF9997_01205</name>
</gene>
<evidence type="ECO:0000313" key="2">
    <source>
        <dbReference type="EMBL" id="EKX90709.1"/>
    </source>
</evidence>
<accession>L1MIE1</accession>
<dbReference type="AlphaFoldDB" id="L1MIE1"/>
<dbReference type="RefSeq" id="WP_006063442.1">
    <property type="nucleotide sequence ID" value="NZ_KB290831.1"/>
</dbReference>
<comment type="caution">
    <text evidence="2">The sequence shown here is derived from an EMBL/GenBank/DDBJ whole genome shotgun (WGS) entry which is preliminary data.</text>
</comment>
<dbReference type="Proteomes" id="UP000010445">
    <property type="component" value="Unassembled WGS sequence"/>
</dbReference>
<name>L1MIE1_9CORY</name>
<evidence type="ECO:0000259" key="1">
    <source>
        <dbReference type="Pfam" id="PF13569"/>
    </source>
</evidence>
<reference evidence="2 3" key="1">
    <citation type="submission" date="2012-05" db="EMBL/GenBank/DDBJ databases">
        <authorList>
            <person name="Weinstock G."/>
            <person name="Sodergren E."/>
            <person name="Lobos E.A."/>
            <person name="Fulton L."/>
            <person name="Fulton R."/>
            <person name="Courtney L."/>
            <person name="Fronick C."/>
            <person name="O'Laughlin M."/>
            <person name="Godfrey J."/>
            <person name="Wilson R.M."/>
            <person name="Miner T."/>
            <person name="Farmer C."/>
            <person name="Delehaunty K."/>
            <person name="Cordes M."/>
            <person name="Minx P."/>
            <person name="Tomlinson C."/>
            <person name="Chen J."/>
            <person name="Wollam A."/>
            <person name="Pepin K.H."/>
            <person name="Bhonagiri V."/>
            <person name="Zhang X."/>
            <person name="Suruliraj S."/>
            <person name="Warren W."/>
            <person name="Mitreva M."/>
            <person name="Mardis E.R."/>
            <person name="Wilson R.K."/>
        </authorList>
    </citation>
    <scope>NUCLEOTIDE SEQUENCE [LARGE SCALE GENOMIC DNA]</scope>
    <source>
        <strain evidence="2 3">F0235</strain>
    </source>
</reference>
<evidence type="ECO:0000313" key="3">
    <source>
        <dbReference type="Proteomes" id="UP000010445"/>
    </source>
</evidence>
<proteinExistence type="predicted"/>
<dbReference type="eggNOG" id="COG1413">
    <property type="taxonomic scope" value="Bacteria"/>
</dbReference>
<dbReference type="PATRIC" id="fig|1035195.3.peg.1086"/>
<feature type="domain" description="DUF4132" evidence="1">
    <location>
        <begin position="43"/>
        <end position="212"/>
    </location>
</feature>
<sequence>MSTHDSPSGSTTAEGQVEEHWVDGGDYSFRISGDTIIARNAKGRVLKTVPPKAKKTETYEKLESLRSYLHQHDVQCADTVREWFLKGLPVPVTVIAAVWIDPAWRYYLNDLVISTDDGTVGLLRAASKEHGLQLVDLDGETVDIPYSQETVITIPHPAVMDDVDDWREFAVELGVNQGLDQLFRDLYIKPSDDDGLYAAVHKYEGATYSLASHLVGRSRGGGFAATLNTVSLTVMEDGIETVAMLDVDAWDPLDEAVLYRLTFSRDGHDIALNDVGPIAWSEGIRMCEFVYAGRTVQEKQD</sequence>
<keyword evidence="3" id="KW-1185">Reference proteome</keyword>
<dbReference type="STRING" id="1035195.HMPREF9997_01205"/>
<dbReference type="OrthoDB" id="4518949at2"/>
<dbReference type="Pfam" id="PF13569">
    <property type="entry name" value="DUF4132"/>
    <property type="match status" value="1"/>
</dbReference>
<dbReference type="HOGENOM" id="CLU_983037_0_0_11"/>
<protein>
    <recommendedName>
        <fullName evidence="1">DUF4132 domain-containing protein</fullName>
    </recommendedName>
</protein>
<organism evidence="2 3">
    <name type="scientific">Corynebacterium durum F0235</name>
    <dbReference type="NCBI Taxonomy" id="1035195"/>
    <lineage>
        <taxon>Bacteria</taxon>
        <taxon>Bacillati</taxon>
        <taxon>Actinomycetota</taxon>
        <taxon>Actinomycetes</taxon>
        <taxon>Mycobacteriales</taxon>
        <taxon>Corynebacteriaceae</taxon>
        <taxon>Corynebacterium</taxon>
    </lineage>
</organism>
<dbReference type="EMBL" id="AMEM01000017">
    <property type="protein sequence ID" value="EKX90709.1"/>
    <property type="molecule type" value="Genomic_DNA"/>
</dbReference>
<dbReference type="InterPro" id="IPR025406">
    <property type="entry name" value="DUF4132"/>
</dbReference>